<evidence type="ECO:0000256" key="6">
    <source>
        <dbReference type="ARBA" id="ARBA00023136"/>
    </source>
</evidence>
<dbReference type="SUPFAM" id="SSF81321">
    <property type="entry name" value="Family A G protein-coupled receptor-like"/>
    <property type="match status" value="1"/>
</dbReference>
<keyword evidence="5" id="KW-0297">G-protein coupled receptor</keyword>
<keyword evidence="2" id="KW-1003">Cell membrane</keyword>
<dbReference type="PRINTS" id="PR01157">
    <property type="entry name" value="P2YPURNOCPTR"/>
</dbReference>
<sequence length="341" mass="38547">MTTFCFSVVTNASVAVNLSICFHGDDKFKYFAYTLTYSMLFPVAFLSNLCALIVFTLQRKERPSSSSMVMVNMALSDLSFSLTLPLRLVYYSRQGIWNFPDWLCRLCVYGFYVNLYTSILFLTLLSMLRWHAVVQPLHHSRLATPNRVLLVCLGIWLFVGGSSSFFLAQGVVYRGGIPRCFEVQRPSSWQKVLALNYLAVILGFALPFVIIICSYSFLLNHLTSRPASLRLKKGNREPSVASVARRKRSLSLVTAVCVTFLLCFFPYHTVRTVHLHSVCGGWSCAAVVTLQRLAVVTLCLAASNSAVNPLLYYYCTQNFREKLKRASTKITNSRRLSRPEL</sequence>
<dbReference type="Pfam" id="PF00001">
    <property type="entry name" value="7tm_1"/>
    <property type="match status" value="1"/>
</dbReference>
<keyword evidence="7" id="KW-0675">Receptor</keyword>
<keyword evidence="4 9" id="KW-1133">Transmembrane helix</keyword>
<keyword evidence="12" id="KW-1185">Reference proteome</keyword>
<dbReference type="PRINTS" id="PR00237">
    <property type="entry name" value="GPCRRHODOPSN"/>
</dbReference>
<dbReference type="PANTHER" id="PTHR24231">
    <property type="entry name" value="PURINOCEPTOR-RELATED G-PROTEIN COUPLED RECEPTOR"/>
    <property type="match status" value="1"/>
</dbReference>
<keyword evidence="3 9" id="KW-0812">Transmembrane</keyword>
<comment type="subcellular location">
    <subcellularLocation>
        <location evidence="1">Cell membrane</location>
        <topology evidence="1">Multi-pass membrane protein</topology>
    </subcellularLocation>
</comment>
<evidence type="ECO:0000313" key="11">
    <source>
        <dbReference type="EMBL" id="CAL1591068.1"/>
    </source>
</evidence>
<evidence type="ECO:0000256" key="7">
    <source>
        <dbReference type="ARBA" id="ARBA00023170"/>
    </source>
</evidence>
<accession>A0AAV2KR31</accession>
<dbReference type="GO" id="GO:0005886">
    <property type="term" value="C:plasma membrane"/>
    <property type="evidence" value="ECO:0007669"/>
    <property type="project" value="UniProtKB-SubCell"/>
</dbReference>
<feature type="transmembrane region" description="Helical" evidence="9">
    <location>
        <begin position="193"/>
        <end position="218"/>
    </location>
</feature>
<evidence type="ECO:0000256" key="9">
    <source>
        <dbReference type="SAM" id="Phobius"/>
    </source>
</evidence>
<evidence type="ECO:0000313" key="12">
    <source>
        <dbReference type="Proteomes" id="UP001497482"/>
    </source>
</evidence>
<dbReference type="PANTHER" id="PTHR24231:SF52">
    <property type="entry name" value="CYSTEINYL LEUKOTRIENE RECEPTOR 2-LIKE"/>
    <property type="match status" value="1"/>
</dbReference>
<evidence type="ECO:0000259" key="10">
    <source>
        <dbReference type="PROSITE" id="PS50262"/>
    </source>
</evidence>
<feature type="transmembrane region" description="Helical" evidence="9">
    <location>
        <begin position="109"/>
        <end position="128"/>
    </location>
</feature>
<name>A0AAV2KR31_KNICA</name>
<evidence type="ECO:0000256" key="3">
    <source>
        <dbReference type="ARBA" id="ARBA00022692"/>
    </source>
</evidence>
<dbReference type="GO" id="GO:0004930">
    <property type="term" value="F:G protein-coupled receptor activity"/>
    <property type="evidence" value="ECO:0007669"/>
    <property type="project" value="UniProtKB-KW"/>
</dbReference>
<dbReference type="AlphaFoldDB" id="A0AAV2KR31"/>
<evidence type="ECO:0000256" key="8">
    <source>
        <dbReference type="ARBA" id="ARBA00023224"/>
    </source>
</evidence>
<feature type="domain" description="G-protein coupled receptors family 1 profile" evidence="10">
    <location>
        <begin position="47"/>
        <end position="312"/>
    </location>
</feature>
<protein>
    <recommendedName>
        <fullName evidence="10">G-protein coupled receptors family 1 profile domain-containing protein</fullName>
    </recommendedName>
</protein>
<dbReference type="EMBL" id="OZ035841">
    <property type="protein sequence ID" value="CAL1591068.1"/>
    <property type="molecule type" value="Genomic_DNA"/>
</dbReference>
<feature type="transmembrane region" description="Helical" evidence="9">
    <location>
        <begin position="69"/>
        <end position="89"/>
    </location>
</feature>
<dbReference type="PROSITE" id="PS50262">
    <property type="entry name" value="G_PROTEIN_RECEP_F1_2"/>
    <property type="match status" value="1"/>
</dbReference>
<keyword evidence="6 9" id="KW-0472">Membrane</keyword>
<feature type="transmembrane region" description="Helical" evidence="9">
    <location>
        <begin position="250"/>
        <end position="270"/>
    </location>
</feature>
<reference evidence="11 12" key="1">
    <citation type="submission" date="2024-04" db="EMBL/GenBank/DDBJ databases">
        <authorList>
            <person name="Waldvogel A.-M."/>
            <person name="Schoenle A."/>
        </authorList>
    </citation>
    <scope>NUCLEOTIDE SEQUENCE [LARGE SCALE GENOMIC DNA]</scope>
</reference>
<gene>
    <name evidence="11" type="ORF">KC01_LOCUS20483</name>
</gene>
<dbReference type="Proteomes" id="UP001497482">
    <property type="component" value="Chromosome 19"/>
</dbReference>
<organism evidence="11 12">
    <name type="scientific">Knipowitschia caucasica</name>
    <name type="common">Caucasian dwarf goby</name>
    <name type="synonym">Pomatoschistus caucasicus</name>
    <dbReference type="NCBI Taxonomy" id="637954"/>
    <lineage>
        <taxon>Eukaryota</taxon>
        <taxon>Metazoa</taxon>
        <taxon>Chordata</taxon>
        <taxon>Craniata</taxon>
        <taxon>Vertebrata</taxon>
        <taxon>Euteleostomi</taxon>
        <taxon>Actinopterygii</taxon>
        <taxon>Neopterygii</taxon>
        <taxon>Teleostei</taxon>
        <taxon>Neoteleostei</taxon>
        <taxon>Acanthomorphata</taxon>
        <taxon>Gobiaria</taxon>
        <taxon>Gobiiformes</taxon>
        <taxon>Gobioidei</taxon>
        <taxon>Gobiidae</taxon>
        <taxon>Gobiinae</taxon>
        <taxon>Knipowitschia</taxon>
    </lineage>
</organism>
<dbReference type="InterPro" id="IPR000276">
    <property type="entry name" value="GPCR_Rhodpsn"/>
</dbReference>
<keyword evidence="8" id="KW-0807">Transducer</keyword>
<feature type="transmembrane region" description="Helical" evidence="9">
    <location>
        <begin position="148"/>
        <end position="173"/>
    </location>
</feature>
<dbReference type="Gene3D" id="1.20.1070.10">
    <property type="entry name" value="Rhodopsin 7-helix transmembrane proteins"/>
    <property type="match status" value="1"/>
</dbReference>
<evidence type="ECO:0000256" key="2">
    <source>
        <dbReference type="ARBA" id="ARBA00022475"/>
    </source>
</evidence>
<evidence type="ECO:0000256" key="5">
    <source>
        <dbReference type="ARBA" id="ARBA00023040"/>
    </source>
</evidence>
<proteinExistence type="predicted"/>
<feature type="transmembrane region" description="Helical" evidence="9">
    <location>
        <begin position="290"/>
        <end position="315"/>
    </location>
</feature>
<evidence type="ECO:0000256" key="1">
    <source>
        <dbReference type="ARBA" id="ARBA00004651"/>
    </source>
</evidence>
<feature type="transmembrane region" description="Helical" evidence="9">
    <location>
        <begin position="39"/>
        <end position="57"/>
    </location>
</feature>
<dbReference type="InterPro" id="IPR017452">
    <property type="entry name" value="GPCR_Rhodpsn_7TM"/>
</dbReference>
<evidence type="ECO:0000256" key="4">
    <source>
        <dbReference type="ARBA" id="ARBA00022989"/>
    </source>
</evidence>